<keyword evidence="4" id="KW-1185">Reference proteome</keyword>
<feature type="domain" description="Heterokaryon incompatibility" evidence="2">
    <location>
        <begin position="259"/>
        <end position="416"/>
    </location>
</feature>
<accession>A0AA39ZS70</accession>
<dbReference type="InterPro" id="IPR010730">
    <property type="entry name" value="HET"/>
</dbReference>
<dbReference type="PANTHER" id="PTHR33112">
    <property type="entry name" value="DOMAIN PROTEIN, PUTATIVE-RELATED"/>
    <property type="match status" value="1"/>
</dbReference>
<reference evidence="3" key="1">
    <citation type="submission" date="2023-06" db="EMBL/GenBank/DDBJ databases">
        <title>Genome-scale phylogeny and comparative genomics of the fungal order Sordariales.</title>
        <authorList>
            <consortium name="Lawrence Berkeley National Laboratory"/>
            <person name="Hensen N."/>
            <person name="Bonometti L."/>
            <person name="Westerberg I."/>
            <person name="Brannstrom I.O."/>
            <person name="Guillou S."/>
            <person name="Cros-Aarteil S."/>
            <person name="Calhoun S."/>
            <person name="Haridas S."/>
            <person name="Kuo A."/>
            <person name="Mondo S."/>
            <person name="Pangilinan J."/>
            <person name="Riley R."/>
            <person name="Labutti K."/>
            <person name="Andreopoulos B."/>
            <person name="Lipzen A."/>
            <person name="Chen C."/>
            <person name="Yanf M."/>
            <person name="Daum C."/>
            <person name="Ng V."/>
            <person name="Clum A."/>
            <person name="Steindorff A."/>
            <person name="Ohm R."/>
            <person name="Martin F."/>
            <person name="Silar P."/>
            <person name="Natvig D."/>
            <person name="Lalanne C."/>
            <person name="Gautier V."/>
            <person name="Ament-Velasquez S.L."/>
            <person name="Kruys A."/>
            <person name="Hutchinson M.I."/>
            <person name="Powell A.J."/>
            <person name="Barry K."/>
            <person name="Miller A.N."/>
            <person name="Grigoriev I.V."/>
            <person name="Debuchy R."/>
            <person name="Gladieux P."/>
            <person name="Thoren M.H."/>
            <person name="Johannesson H."/>
        </authorList>
    </citation>
    <scope>NUCLEOTIDE SEQUENCE</scope>
    <source>
        <strain evidence="3">SMH4607-1</strain>
    </source>
</reference>
<evidence type="ECO:0000259" key="2">
    <source>
        <dbReference type="Pfam" id="PF06985"/>
    </source>
</evidence>
<protein>
    <submittedName>
        <fullName evidence="3">Heterokaryon incompatibility protein-domain-containing protein</fullName>
    </submittedName>
</protein>
<feature type="compositionally biased region" description="Acidic residues" evidence="1">
    <location>
        <begin position="724"/>
        <end position="735"/>
    </location>
</feature>
<feature type="compositionally biased region" description="Polar residues" evidence="1">
    <location>
        <begin position="683"/>
        <end position="692"/>
    </location>
</feature>
<dbReference type="Pfam" id="PF06985">
    <property type="entry name" value="HET"/>
    <property type="match status" value="1"/>
</dbReference>
<feature type="region of interest" description="Disordered" evidence="1">
    <location>
        <begin position="1"/>
        <end position="22"/>
    </location>
</feature>
<dbReference type="EMBL" id="JAUKUA010000008">
    <property type="protein sequence ID" value="KAK0702658.1"/>
    <property type="molecule type" value="Genomic_DNA"/>
</dbReference>
<feature type="compositionally biased region" description="Basic and acidic residues" evidence="1">
    <location>
        <begin position="1"/>
        <end position="11"/>
    </location>
</feature>
<evidence type="ECO:0000256" key="1">
    <source>
        <dbReference type="SAM" id="MobiDB-lite"/>
    </source>
</evidence>
<feature type="region of interest" description="Disordered" evidence="1">
    <location>
        <begin position="682"/>
        <end position="751"/>
    </location>
</feature>
<dbReference type="Proteomes" id="UP001172102">
    <property type="component" value="Unassembled WGS sequence"/>
</dbReference>
<sequence>MAMAPKVKEANTRLQASPIPPTPPLLPVPDDIALPGDTLCAPCAALNLTPHRFIVWPHDKEYGQWTGRHTKPVPLSLVTMVRGNTNCPLCRLLLTSLGRIDRVPDVDRRGRTLYVGISWGDNGHTPSQDDPWATLADIRAIFPSLILESGRFPDIDVEAINAFPSIALLANDAPPKTPRDALPHLPRLVRPNIIDFDLVRRWFSICEARHGSVCNSAHTMRQMDWNSPKTAVPAFRCIDLDRDCLVLLRATVAPDDPRYAALSYVWGRAGSDEEFFKTLRANVTERELPGFFAREDSQRRLPTTIRDAMTVTRRIGLRYLWVDSLCIVQDDSGSDWLEAIRKMDVVYGAAYVVICAAGSPSAFGGIDGVVTERGPAGGGKRNVEQIAGGFRLARRGDDNNDDDSLPYYQRGWTYQEEHFASRSLVFSGGGVTLSCRSGVIFSENTTDDTSWIDTPRTNSFPGDGNDIGEIEGKIQNYTPRQLTVETDIYRAFAGVARQIGRNLKCDLCQGLPTRFFDWFLLWEPLRGPYATQHRRMAAPSWSWAGWHNQSWSRIWDWYTRDMKVVRRGIRKRTWIIWYQRISHTSTRCVAIRKRTKDDEKKGLNIYGGKARKQERFGIDCSVTEPTARVLVADGLPSYTEDVCGEGPGSGFLQFWTASAVFELRLVGAGDDGVYGWRAPKQLDASSESSTGSDGEWSDVEDDAAVGSGSEDNPLPPRDSIPSDSNDDSSESSDDSDSSHDSEFDPDEQPGVKLIIGGKSGAAIGRIYVPPFWKGLGEIQSSDEPHHYELIVLCEARDARAKDFSRVEDDGGWRYRVMLLEPKLDGLYSERVSIGSIGLGDLGEAIGGLCWKEITLG</sequence>
<comment type="caution">
    <text evidence="3">The sequence shown here is derived from an EMBL/GenBank/DDBJ whole genome shotgun (WGS) entry which is preliminary data.</text>
</comment>
<organism evidence="3 4">
    <name type="scientific">Lasiosphaeris hirsuta</name>
    <dbReference type="NCBI Taxonomy" id="260670"/>
    <lineage>
        <taxon>Eukaryota</taxon>
        <taxon>Fungi</taxon>
        <taxon>Dikarya</taxon>
        <taxon>Ascomycota</taxon>
        <taxon>Pezizomycotina</taxon>
        <taxon>Sordariomycetes</taxon>
        <taxon>Sordariomycetidae</taxon>
        <taxon>Sordariales</taxon>
        <taxon>Lasiosphaeriaceae</taxon>
        <taxon>Lasiosphaeris</taxon>
    </lineage>
</organism>
<gene>
    <name evidence="3" type="ORF">B0H67DRAFT_594869</name>
</gene>
<proteinExistence type="predicted"/>
<dbReference type="PANTHER" id="PTHR33112:SF12">
    <property type="entry name" value="HETEROKARYON INCOMPATIBILITY DOMAIN-CONTAINING PROTEIN"/>
    <property type="match status" value="1"/>
</dbReference>
<evidence type="ECO:0000313" key="3">
    <source>
        <dbReference type="EMBL" id="KAK0702658.1"/>
    </source>
</evidence>
<evidence type="ECO:0000313" key="4">
    <source>
        <dbReference type="Proteomes" id="UP001172102"/>
    </source>
</evidence>
<dbReference type="AlphaFoldDB" id="A0AA39ZS70"/>
<name>A0AA39ZS70_9PEZI</name>